<dbReference type="Proteomes" id="UP000183192">
    <property type="component" value="Unassembled WGS sequence"/>
</dbReference>
<evidence type="ECO:0000256" key="6">
    <source>
        <dbReference type="SAM" id="MobiDB-lite"/>
    </source>
</evidence>
<keyword evidence="5" id="KW-0676">Redox-active center</keyword>
<evidence type="ECO:0000256" key="1">
    <source>
        <dbReference type="ARBA" id="ARBA00005791"/>
    </source>
</evidence>
<evidence type="ECO:0000256" key="7">
    <source>
        <dbReference type="SAM" id="Phobius"/>
    </source>
</evidence>
<keyword evidence="4" id="KW-1015">Disulfide bond</keyword>
<organism evidence="9 10">
    <name type="scientific">Candidatus Falkowbacteria bacterium CG1_02_37_44</name>
    <dbReference type="NCBI Taxonomy" id="1805146"/>
    <lineage>
        <taxon>Bacteria</taxon>
        <taxon>Candidatus Falkowiibacteriota</taxon>
    </lineage>
</organism>
<dbReference type="AlphaFoldDB" id="A0A1J4T6Y1"/>
<feature type="compositionally biased region" description="Pro residues" evidence="6">
    <location>
        <begin position="57"/>
        <end position="66"/>
    </location>
</feature>
<dbReference type="PROSITE" id="PS51352">
    <property type="entry name" value="THIOREDOXIN_2"/>
    <property type="match status" value="1"/>
</dbReference>
<evidence type="ECO:0000256" key="5">
    <source>
        <dbReference type="ARBA" id="ARBA00023284"/>
    </source>
</evidence>
<feature type="domain" description="Thioredoxin" evidence="8">
    <location>
        <begin position="60"/>
        <end position="240"/>
    </location>
</feature>
<feature type="transmembrane region" description="Helical" evidence="7">
    <location>
        <begin position="12"/>
        <end position="33"/>
    </location>
</feature>
<comment type="similarity">
    <text evidence="1">Belongs to the thioredoxin family. DsbA subfamily.</text>
</comment>
<keyword evidence="7" id="KW-0472">Membrane</keyword>
<evidence type="ECO:0000256" key="3">
    <source>
        <dbReference type="ARBA" id="ARBA00023002"/>
    </source>
</evidence>
<dbReference type="InterPro" id="IPR036249">
    <property type="entry name" value="Thioredoxin-like_sf"/>
</dbReference>
<feature type="region of interest" description="Disordered" evidence="6">
    <location>
        <begin position="41"/>
        <end position="68"/>
    </location>
</feature>
<keyword evidence="7" id="KW-0812">Transmembrane</keyword>
<evidence type="ECO:0000313" key="10">
    <source>
        <dbReference type="Proteomes" id="UP000183192"/>
    </source>
</evidence>
<dbReference type="Pfam" id="PF13462">
    <property type="entry name" value="Thioredoxin_4"/>
    <property type="match status" value="1"/>
</dbReference>
<keyword evidence="2" id="KW-0732">Signal</keyword>
<dbReference type="InterPro" id="IPR012336">
    <property type="entry name" value="Thioredoxin-like_fold"/>
</dbReference>
<evidence type="ECO:0000259" key="8">
    <source>
        <dbReference type="PROSITE" id="PS51352"/>
    </source>
</evidence>
<evidence type="ECO:0000256" key="4">
    <source>
        <dbReference type="ARBA" id="ARBA00023157"/>
    </source>
</evidence>
<feature type="compositionally biased region" description="Basic and acidic residues" evidence="6">
    <location>
        <begin position="43"/>
        <end position="55"/>
    </location>
</feature>
<accession>A0A1J4T6Y1</accession>
<dbReference type="Gene3D" id="3.40.30.10">
    <property type="entry name" value="Glutaredoxin"/>
    <property type="match status" value="1"/>
</dbReference>
<dbReference type="InterPro" id="IPR013766">
    <property type="entry name" value="Thioredoxin_domain"/>
</dbReference>
<evidence type="ECO:0000313" key="9">
    <source>
        <dbReference type="EMBL" id="OIO07884.1"/>
    </source>
</evidence>
<dbReference type="STRING" id="1805146.AUJ27_01695"/>
<reference evidence="9 10" key="1">
    <citation type="journal article" date="2016" name="Environ. Microbiol.">
        <title>Genomic resolution of a cold subsurface aquifer community provides metabolic insights for novel microbes adapted to high CO concentrations.</title>
        <authorList>
            <person name="Probst A.J."/>
            <person name="Castelle C.J."/>
            <person name="Singh A."/>
            <person name="Brown C.T."/>
            <person name="Anantharaman K."/>
            <person name="Sharon I."/>
            <person name="Hug L.A."/>
            <person name="Burstein D."/>
            <person name="Emerson J.B."/>
            <person name="Thomas B.C."/>
            <person name="Banfield J.F."/>
        </authorList>
    </citation>
    <scope>NUCLEOTIDE SEQUENCE [LARGE SCALE GENOMIC DNA]</scope>
    <source>
        <strain evidence="9">CG1_02_37_44</strain>
    </source>
</reference>
<sequence length="240" mass="26279">MEKNQKQSFGLGLAIGIAAVSLIGFVIMGVAYVQKGNNTNTADSDKEAAVADKNEPTTPPPAPDPAPEVDLKKLEVRNSEYIRGKKDAPVTVITYSDYQCPFCSRFHDTMKQVIADYPNKVRWVYRSFPLSSLHPYAQKAAEAAECAGEQNKFWEYTDEIFANQASLNNDYLTTAAKNIKLNTTKFESCLNDGKYVAKVKSDFSEGQSLGVNGTPGSFINGQSVKGALPYENIKAIIDSL</sequence>
<evidence type="ECO:0000256" key="2">
    <source>
        <dbReference type="ARBA" id="ARBA00022729"/>
    </source>
</evidence>
<comment type="caution">
    <text evidence="9">The sequence shown here is derived from an EMBL/GenBank/DDBJ whole genome shotgun (WGS) entry which is preliminary data.</text>
</comment>
<protein>
    <recommendedName>
        <fullName evidence="8">Thioredoxin domain-containing protein</fullName>
    </recommendedName>
</protein>
<name>A0A1J4T6Y1_9BACT</name>
<proteinExistence type="inferred from homology"/>
<keyword evidence="7" id="KW-1133">Transmembrane helix</keyword>
<dbReference type="PANTHER" id="PTHR13887:SF14">
    <property type="entry name" value="DISULFIDE BOND FORMATION PROTEIN D"/>
    <property type="match status" value="1"/>
</dbReference>
<dbReference type="PANTHER" id="PTHR13887">
    <property type="entry name" value="GLUTATHIONE S-TRANSFERASE KAPPA"/>
    <property type="match status" value="1"/>
</dbReference>
<dbReference type="EMBL" id="MNUU01000030">
    <property type="protein sequence ID" value="OIO07884.1"/>
    <property type="molecule type" value="Genomic_DNA"/>
</dbReference>
<dbReference type="SUPFAM" id="SSF52833">
    <property type="entry name" value="Thioredoxin-like"/>
    <property type="match status" value="1"/>
</dbReference>
<keyword evidence="3" id="KW-0560">Oxidoreductase</keyword>
<dbReference type="GO" id="GO:0016491">
    <property type="term" value="F:oxidoreductase activity"/>
    <property type="evidence" value="ECO:0007669"/>
    <property type="project" value="UniProtKB-KW"/>
</dbReference>
<gene>
    <name evidence="9" type="ORF">AUJ27_01695</name>
</gene>